<sequence length="99" mass="11630">MPTIKTTTTRDFRKRFNRYADDVADYNDAVIVTRPDNKNVVMISEAEYNSWQETNYLLKTEANRKALRESQSQLEDDNSKVITPEDWAKIVTQHELSEM</sequence>
<evidence type="ECO:0000313" key="4">
    <source>
        <dbReference type="Proteomes" id="UP000177010"/>
    </source>
</evidence>
<gene>
    <name evidence="3" type="ORF">LASUN_09000</name>
</gene>
<organism evidence="3 4">
    <name type="scientific">Lentilactobacillus sunkii</name>
    <dbReference type="NCBI Taxonomy" id="481719"/>
    <lineage>
        <taxon>Bacteria</taxon>
        <taxon>Bacillati</taxon>
        <taxon>Bacillota</taxon>
        <taxon>Bacilli</taxon>
        <taxon>Lactobacillales</taxon>
        <taxon>Lactobacillaceae</taxon>
        <taxon>Lentilactobacillus</taxon>
    </lineage>
</organism>
<dbReference type="AlphaFoldDB" id="A0A1E7XE10"/>
<dbReference type="PANTHER" id="PTHR33713">
    <property type="entry name" value="ANTITOXIN YAFN-RELATED"/>
    <property type="match status" value="1"/>
</dbReference>
<dbReference type="PANTHER" id="PTHR33713:SF6">
    <property type="entry name" value="ANTITOXIN YEFM"/>
    <property type="match status" value="1"/>
</dbReference>
<reference evidence="3 4" key="1">
    <citation type="submission" date="2016-09" db="EMBL/GenBank/DDBJ databases">
        <title>Genome Sequence of Lactobacillus sunkii Strain CG01.</title>
        <authorList>
            <person name="Poehlein A."/>
            <person name="Gabris C."/>
            <person name="Bengelsdorf F.R."/>
            <person name="Duerre P."/>
            <person name="Daniel R."/>
        </authorList>
    </citation>
    <scope>NUCLEOTIDE SEQUENCE [LARGE SCALE GENOMIC DNA]</scope>
    <source>
        <strain evidence="3 4">CG_D</strain>
    </source>
</reference>
<dbReference type="Gene3D" id="3.40.1620.10">
    <property type="entry name" value="YefM-like domain"/>
    <property type="match status" value="1"/>
</dbReference>
<comment type="function">
    <text evidence="2">Antitoxin component of a type II toxin-antitoxin (TA) system.</text>
</comment>
<evidence type="ECO:0000313" key="3">
    <source>
        <dbReference type="EMBL" id="OFA11291.1"/>
    </source>
</evidence>
<accession>A0A1E7XE10</accession>
<dbReference type="Proteomes" id="UP000177010">
    <property type="component" value="Unassembled WGS sequence"/>
</dbReference>
<evidence type="ECO:0000256" key="1">
    <source>
        <dbReference type="ARBA" id="ARBA00009981"/>
    </source>
</evidence>
<dbReference type="InterPro" id="IPR036165">
    <property type="entry name" value="YefM-like_sf"/>
</dbReference>
<dbReference type="Pfam" id="PF02604">
    <property type="entry name" value="PhdYeFM_antitox"/>
    <property type="match status" value="1"/>
</dbReference>
<name>A0A1E7XE10_9LACO</name>
<dbReference type="EMBL" id="MIQE01000010">
    <property type="protein sequence ID" value="OFA11291.1"/>
    <property type="molecule type" value="Genomic_DNA"/>
</dbReference>
<evidence type="ECO:0000256" key="2">
    <source>
        <dbReference type="RuleBase" id="RU362080"/>
    </source>
</evidence>
<protein>
    <recommendedName>
        <fullName evidence="2">Antitoxin</fullName>
    </recommendedName>
</protein>
<comment type="similarity">
    <text evidence="1 2">Belongs to the phD/YefM antitoxin family.</text>
</comment>
<dbReference type="InterPro" id="IPR051405">
    <property type="entry name" value="phD/YefM_antitoxin"/>
</dbReference>
<comment type="caution">
    <text evidence="3">The sequence shown here is derived from an EMBL/GenBank/DDBJ whole genome shotgun (WGS) entry which is preliminary data.</text>
</comment>
<dbReference type="STRING" id="481719.LASUN_09000"/>
<dbReference type="InterPro" id="IPR006442">
    <property type="entry name" value="Antitoxin_Phd/YefM"/>
</dbReference>
<proteinExistence type="inferred from homology"/>
<dbReference type="Gene3D" id="6.10.250.330">
    <property type="match status" value="1"/>
</dbReference>
<dbReference type="SUPFAM" id="SSF143120">
    <property type="entry name" value="YefM-like"/>
    <property type="match status" value="1"/>
</dbReference>
<dbReference type="RefSeq" id="WP_141737000.1">
    <property type="nucleotide sequence ID" value="NZ_JAZHVW010000001.1"/>
</dbReference>